<dbReference type="AlphaFoldDB" id="A0A859CV99"/>
<proteinExistence type="predicted"/>
<reference evidence="8 9" key="1">
    <citation type="submission" date="2020-06" db="EMBL/GenBank/DDBJ databases">
        <authorList>
            <person name="Voronona O.L."/>
            <person name="Aksenova E.I."/>
            <person name="Kunda M.S."/>
            <person name="Semenov A.N."/>
            <person name="Ryzhova N."/>
        </authorList>
    </citation>
    <scope>NUCLEOTIDE SEQUENCE [LARGE SCALE GENOMIC DNA]</scope>
    <source>
        <strain evidence="8 9">MPKMM3633</strain>
    </source>
</reference>
<evidence type="ECO:0000256" key="6">
    <source>
        <dbReference type="ARBA" id="ARBA00023004"/>
    </source>
</evidence>
<sequence length="260" mass="30390">MWRNLDVLALWLQYHSARGNFAFLKVINLSMSTDVFMTNHLYVENSIPAFSREAPFSNVLTDLQTKGWSVQDDFFSTDFTQALMDEVENIHIAYMQQAGVGRKQDHQVVLDTRRDYIQWIDPDKPIKKDFLKMMEDLRVALNRRLFLGLFDYEAHFARYETGAFYEKHIDAFKGESNRILSTVLYLNEGWQEGEGGELVIYDENDPTIEIGRFYPKKGRLAVFLSECFYHEVVVANRTRHSIAGWFRINNTTSMTLDPDQ</sequence>
<evidence type="ECO:0000313" key="8">
    <source>
        <dbReference type="EMBL" id="QKK80433.1"/>
    </source>
</evidence>
<evidence type="ECO:0000313" key="9">
    <source>
        <dbReference type="Proteomes" id="UP000509371"/>
    </source>
</evidence>
<evidence type="ECO:0000256" key="5">
    <source>
        <dbReference type="ARBA" id="ARBA00023002"/>
    </source>
</evidence>
<protein>
    <submittedName>
        <fullName evidence="8">2OG-Fe(II) oxygenase superfamily protein</fullName>
    </submittedName>
</protein>
<evidence type="ECO:0000259" key="7">
    <source>
        <dbReference type="PROSITE" id="PS51471"/>
    </source>
</evidence>
<dbReference type="Pfam" id="PF13640">
    <property type="entry name" value="2OG-FeII_Oxy_3"/>
    <property type="match status" value="1"/>
</dbReference>
<dbReference type="Gene3D" id="2.60.120.620">
    <property type="entry name" value="q2cbj1_9rhob like domain"/>
    <property type="match status" value="1"/>
</dbReference>
<dbReference type="Proteomes" id="UP000509371">
    <property type="component" value="Chromosome"/>
</dbReference>
<dbReference type="GO" id="GO:0031543">
    <property type="term" value="F:peptidyl-proline dioxygenase activity"/>
    <property type="evidence" value="ECO:0007669"/>
    <property type="project" value="TreeGrafter"/>
</dbReference>
<dbReference type="InterPro" id="IPR005123">
    <property type="entry name" value="Oxoglu/Fe-dep_dioxygenase_dom"/>
</dbReference>
<keyword evidence="2" id="KW-0479">Metal-binding</keyword>
<dbReference type="InterPro" id="IPR006620">
    <property type="entry name" value="Pro_4_hyd_alph"/>
</dbReference>
<organism evidence="8 9">
    <name type="scientific">Marinomonas primoryensis</name>
    <dbReference type="NCBI Taxonomy" id="178399"/>
    <lineage>
        <taxon>Bacteria</taxon>
        <taxon>Pseudomonadati</taxon>
        <taxon>Pseudomonadota</taxon>
        <taxon>Gammaproteobacteria</taxon>
        <taxon>Oceanospirillales</taxon>
        <taxon>Oceanospirillaceae</taxon>
        <taxon>Marinomonas</taxon>
    </lineage>
</organism>
<comment type="cofactor">
    <cofactor evidence="1">
        <name>L-ascorbate</name>
        <dbReference type="ChEBI" id="CHEBI:38290"/>
    </cofactor>
</comment>
<dbReference type="GO" id="GO:0071456">
    <property type="term" value="P:cellular response to hypoxia"/>
    <property type="evidence" value="ECO:0007669"/>
    <property type="project" value="TreeGrafter"/>
</dbReference>
<evidence type="ECO:0000256" key="1">
    <source>
        <dbReference type="ARBA" id="ARBA00001961"/>
    </source>
</evidence>
<dbReference type="KEGG" id="mpri:MP3633_1704"/>
<name>A0A859CV99_9GAMM</name>
<dbReference type="InterPro" id="IPR051559">
    <property type="entry name" value="HIF_prolyl_hydroxylases"/>
</dbReference>
<keyword evidence="5" id="KW-0560">Oxidoreductase</keyword>
<dbReference type="PANTHER" id="PTHR12907">
    <property type="entry name" value="EGL NINE HOMOLOG-RELATED"/>
    <property type="match status" value="1"/>
</dbReference>
<gene>
    <name evidence="8" type="ORF">MP3633_1704</name>
</gene>
<dbReference type="SMART" id="SM00702">
    <property type="entry name" value="P4Hc"/>
    <property type="match status" value="1"/>
</dbReference>
<keyword evidence="3" id="KW-0847">Vitamin C</keyword>
<keyword evidence="4" id="KW-0223">Dioxygenase</keyword>
<dbReference type="InterPro" id="IPR044862">
    <property type="entry name" value="Pro_4_hyd_alph_FE2OG_OXY"/>
</dbReference>
<evidence type="ECO:0000256" key="3">
    <source>
        <dbReference type="ARBA" id="ARBA00022896"/>
    </source>
</evidence>
<dbReference type="GO" id="GO:0008198">
    <property type="term" value="F:ferrous iron binding"/>
    <property type="evidence" value="ECO:0007669"/>
    <property type="project" value="TreeGrafter"/>
</dbReference>
<keyword evidence="6" id="KW-0408">Iron</keyword>
<evidence type="ECO:0000256" key="4">
    <source>
        <dbReference type="ARBA" id="ARBA00022964"/>
    </source>
</evidence>
<dbReference type="GO" id="GO:0031418">
    <property type="term" value="F:L-ascorbic acid binding"/>
    <property type="evidence" value="ECO:0007669"/>
    <property type="project" value="UniProtKB-KW"/>
</dbReference>
<dbReference type="PANTHER" id="PTHR12907:SF26">
    <property type="entry name" value="HIF PROLYL HYDROXYLASE, ISOFORM C"/>
    <property type="match status" value="1"/>
</dbReference>
<accession>A0A859CV99</accession>
<dbReference type="PROSITE" id="PS51471">
    <property type="entry name" value="FE2OG_OXY"/>
    <property type="match status" value="1"/>
</dbReference>
<feature type="domain" description="Fe2OG dioxygenase" evidence="7">
    <location>
        <begin position="145"/>
        <end position="248"/>
    </location>
</feature>
<dbReference type="EMBL" id="CP054301">
    <property type="protein sequence ID" value="QKK80433.1"/>
    <property type="molecule type" value="Genomic_DNA"/>
</dbReference>
<evidence type="ECO:0000256" key="2">
    <source>
        <dbReference type="ARBA" id="ARBA00022723"/>
    </source>
</evidence>